<dbReference type="GO" id="GO:0046961">
    <property type="term" value="F:proton-transporting ATPase activity, rotational mechanism"/>
    <property type="evidence" value="ECO:0007669"/>
    <property type="project" value="InterPro"/>
</dbReference>
<sequence>MNDTLPELLSGISSEARIESEQLKNEALKNQEQKLASAKMLESRLIEESKLKGKKQAQQILKAAESTRSVELRRINFKREERLYAQILKEVRQRFREHSESPAYADLLVGWISEAAIGLGSQSVVIHASPGTLSLLTSTLLKKAEQVVEDQIGKKVTLSCAPFDEPDEHSFKHSDDCGVILKDQTGRLIYDNRLEARLQRYDRQIRGMIAREFLQE</sequence>
<evidence type="ECO:0000256" key="3">
    <source>
        <dbReference type="ARBA" id="ARBA00022448"/>
    </source>
</evidence>
<comment type="similarity">
    <text evidence="1">Belongs to the V-ATPase E subunit family.</text>
</comment>
<name>A0A5C1QEP9_9SPIO</name>
<accession>A0A5C1QEP9</accession>
<dbReference type="InterPro" id="IPR038495">
    <property type="entry name" value="ATPase_E_C"/>
</dbReference>
<dbReference type="GO" id="GO:0033178">
    <property type="term" value="C:proton-transporting two-sector ATPase complex, catalytic domain"/>
    <property type="evidence" value="ECO:0007669"/>
    <property type="project" value="InterPro"/>
</dbReference>
<evidence type="ECO:0000256" key="1">
    <source>
        <dbReference type="ARBA" id="ARBA00005901"/>
    </source>
</evidence>
<evidence type="ECO:0000256" key="5">
    <source>
        <dbReference type="SAM" id="Coils"/>
    </source>
</evidence>
<evidence type="ECO:0000313" key="6">
    <source>
        <dbReference type="EMBL" id="QEN06533.1"/>
    </source>
</evidence>
<protein>
    <recommendedName>
        <fullName evidence="2">V-type ATP synthase subunit E</fullName>
    </recommendedName>
</protein>
<dbReference type="Proteomes" id="UP000324209">
    <property type="component" value="Chromosome"/>
</dbReference>
<dbReference type="Gene3D" id="3.30.2320.30">
    <property type="entry name" value="ATP synthase, E subunit, C-terminal"/>
    <property type="match status" value="1"/>
</dbReference>
<proteinExistence type="inferred from homology"/>
<dbReference type="RefSeq" id="WP_149484616.1">
    <property type="nucleotide sequence ID" value="NZ_CP036150.1"/>
</dbReference>
<organism evidence="6 7">
    <name type="scientific">Oceanispirochaeta crateris</name>
    <dbReference type="NCBI Taxonomy" id="2518645"/>
    <lineage>
        <taxon>Bacteria</taxon>
        <taxon>Pseudomonadati</taxon>
        <taxon>Spirochaetota</taxon>
        <taxon>Spirochaetia</taxon>
        <taxon>Spirochaetales</taxon>
        <taxon>Spirochaetaceae</taxon>
        <taxon>Oceanispirochaeta</taxon>
    </lineage>
</organism>
<dbReference type="EMBL" id="CP036150">
    <property type="protein sequence ID" value="QEN06533.1"/>
    <property type="molecule type" value="Genomic_DNA"/>
</dbReference>
<dbReference type="SUPFAM" id="SSF160527">
    <property type="entry name" value="V-type ATPase subunit E-like"/>
    <property type="match status" value="1"/>
</dbReference>
<dbReference type="Pfam" id="PF01991">
    <property type="entry name" value="vATP-synt_E"/>
    <property type="match status" value="1"/>
</dbReference>
<dbReference type="KEGG" id="ock:EXM22_00450"/>
<evidence type="ECO:0000313" key="7">
    <source>
        <dbReference type="Proteomes" id="UP000324209"/>
    </source>
</evidence>
<evidence type="ECO:0000256" key="2">
    <source>
        <dbReference type="ARBA" id="ARBA00020756"/>
    </source>
</evidence>
<dbReference type="AlphaFoldDB" id="A0A5C1QEP9"/>
<dbReference type="InterPro" id="IPR002842">
    <property type="entry name" value="ATPase_V1_Esu"/>
</dbReference>
<keyword evidence="7" id="KW-1185">Reference proteome</keyword>
<feature type="coiled-coil region" evidence="5">
    <location>
        <begin position="18"/>
        <end position="48"/>
    </location>
</feature>
<keyword evidence="5" id="KW-0175">Coiled coil</keyword>
<reference evidence="6 7" key="1">
    <citation type="submission" date="2019-02" db="EMBL/GenBank/DDBJ databases">
        <title>Complete Genome Sequence and Methylome Analysis of free living Spirochaetas.</title>
        <authorList>
            <person name="Fomenkov A."/>
            <person name="Dubinina G."/>
            <person name="Leshcheva N."/>
            <person name="Mikheeva N."/>
            <person name="Grabovich M."/>
            <person name="Vincze T."/>
            <person name="Roberts R.J."/>
        </authorList>
    </citation>
    <scope>NUCLEOTIDE SEQUENCE [LARGE SCALE GENOMIC DNA]</scope>
    <source>
        <strain evidence="6 7">K2</strain>
    </source>
</reference>
<keyword evidence="3" id="KW-0813">Transport</keyword>
<evidence type="ECO:0000256" key="4">
    <source>
        <dbReference type="ARBA" id="ARBA00023065"/>
    </source>
</evidence>
<keyword evidence="4" id="KW-0406">Ion transport</keyword>
<gene>
    <name evidence="6" type="ORF">EXM22_00450</name>
</gene>